<dbReference type="GO" id="GO:0008408">
    <property type="term" value="F:3'-5' exonuclease activity"/>
    <property type="evidence" value="ECO:0007669"/>
    <property type="project" value="TreeGrafter"/>
</dbReference>
<reference evidence="3 4" key="1">
    <citation type="journal article" date="2013" name="Genome Announc.">
        <title>Draft Genome Sequence of the Lignocellulose Decomposer Thermobifida fusca Strain TM51.</title>
        <authorList>
            <person name="Toth A."/>
            <person name="Barna T."/>
            <person name="Nagy I."/>
            <person name="Horvath B."/>
            <person name="Nagy I."/>
            <person name="Tancsics A."/>
            <person name="Kriszt B."/>
            <person name="Baka E."/>
            <person name="Fekete C."/>
            <person name="Kukolya J."/>
        </authorList>
    </citation>
    <scope>NUCLEOTIDE SEQUENCE [LARGE SCALE GENOMIC DNA]</scope>
    <source>
        <strain evidence="3 4">TM51</strain>
    </source>
</reference>
<name>A0A9P2TBL5_THEFU</name>
<dbReference type="GO" id="GO:0045004">
    <property type="term" value="P:DNA replication proofreading"/>
    <property type="evidence" value="ECO:0007669"/>
    <property type="project" value="TreeGrafter"/>
</dbReference>
<accession>A0A9P2TBL5</accession>
<dbReference type="InterPro" id="IPR036397">
    <property type="entry name" value="RNaseH_sf"/>
</dbReference>
<evidence type="ECO:0000259" key="2">
    <source>
        <dbReference type="SMART" id="SM00479"/>
    </source>
</evidence>
<keyword evidence="3" id="KW-0540">Nuclease</keyword>
<dbReference type="RefSeq" id="WP_016188295.1">
    <property type="nucleotide sequence ID" value="NZ_AOSG01000018.1"/>
</dbReference>
<dbReference type="EMBL" id="AOSG01000018">
    <property type="protein sequence ID" value="EOR72249.1"/>
    <property type="molecule type" value="Genomic_DNA"/>
</dbReference>
<proteinExistence type="predicted"/>
<keyword evidence="4" id="KW-1185">Reference proteome</keyword>
<dbReference type="CDD" id="cd06127">
    <property type="entry name" value="DEDDh"/>
    <property type="match status" value="1"/>
</dbReference>
<dbReference type="Proteomes" id="UP000014184">
    <property type="component" value="Unassembled WGS sequence"/>
</dbReference>
<dbReference type="Gene3D" id="3.30.420.10">
    <property type="entry name" value="Ribonuclease H-like superfamily/Ribonuclease H"/>
    <property type="match status" value="1"/>
</dbReference>
<dbReference type="Pfam" id="PF00929">
    <property type="entry name" value="RNase_T"/>
    <property type="match status" value="1"/>
</dbReference>
<dbReference type="GO" id="GO:0005829">
    <property type="term" value="C:cytosol"/>
    <property type="evidence" value="ECO:0007669"/>
    <property type="project" value="TreeGrafter"/>
</dbReference>
<dbReference type="GO" id="GO:0003676">
    <property type="term" value="F:nucleic acid binding"/>
    <property type="evidence" value="ECO:0007669"/>
    <property type="project" value="InterPro"/>
</dbReference>
<evidence type="ECO:0000256" key="1">
    <source>
        <dbReference type="SAM" id="Phobius"/>
    </source>
</evidence>
<comment type="caution">
    <text evidence="3">The sequence shown here is derived from an EMBL/GenBank/DDBJ whole genome shotgun (WGS) entry which is preliminary data.</text>
</comment>
<dbReference type="InterPro" id="IPR012337">
    <property type="entry name" value="RNaseH-like_sf"/>
</dbReference>
<dbReference type="SMART" id="SM00479">
    <property type="entry name" value="EXOIII"/>
    <property type="match status" value="1"/>
</dbReference>
<keyword evidence="1" id="KW-0472">Membrane</keyword>
<dbReference type="InterPro" id="IPR013520">
    <property type="entry name" value="Ribonucl_H"/>
</dbReference>
<feature type="domain" description="Exonuclease" evidence="2">
    <location>
        <begin position="20"/>
        <end position="186"/>
    </location>
</feature>
<protein>
    <submittedName>
        <fullName evidence="3">Exonuclease</fullName>
    </submittedName>
</protein>
<dbReference type="AlphaFoldDB" id="A0A9P2TBL5"/>
<evidence type="ECO:0000313" key="4">
    <source>
        <dbReference type="Proteomes" id="UP000014184"/>
    </source>
</evidence>
<sequence length="395" mass="42518">MVFHYGRLTRDGGTDPRTLVFACLAVQTTGLDVTWGARLCEVAVVRMRGDGTVLDEYATLVNPGTPLGNTELHGITDAWMAGVPGFEQIAGDLVRYLNDAVVVGYDLPAIDKFLAAEFDLLGIPVTGLPGLCALQTCRTHLEHADYRFDSLCRALTGQWPIAERYALEDARLLAAMVARLVDTAPEPLGWEGPVSAVPPMLACGGDIAPRAATPRRGTLDHVDLLVDRLPAMQDAPPPRADGLANYRMAVERYAAQGTVTAEDAEHLAMLAARAGLTQHTAREVHQELRHLVPQHAGAAAGIPASPVAASPGSGPSGITVPETRDLWRLRELTPEEYRARYTDLHGDIPEDLVIEASEAAVRKKEAKPRRGTATALFVAVLVVLAVVWQVMVWSV</sequence>
<keyword evidence="1" id="KW-0812">Transmembrane</keyword>
<keyword evidence="1" id="KW-1133">Transmembrane helix</keyword>
<dbReference type="SUPFAM" id="SSF53098">
    <property type="entry name" value="Ribonuclease H-like"/>
    <property type="match status" value="1"/>
</dbReference>
<gene>
    <name evidence="3" type="ORF">TM51_03857</name>
</gene>
<keyword evidence="3" id="KW-0269">Exonuclease</keyword>
<feature type="transmembrane region" description="Helical" evidence="1">
    <location>
        <begin position="372"/>
        <end position="391"/>
    </location>
</feature>
<dbReference type="PANTHER" id="PTHR30231">
    <property type="entry name" value="DNA POLYMERASE III SUBUNIT EPSILON"/>
    <property type="match status" value="1"/>
</dbReference>
<organism evidence="3 4">
    <name type="scientific">Thermobifida fusca TM51</name>
    <dbReference type="NCBI Taxonomy" id="1169414"/>
    <lineage>
        <taxon>Bacteria</taxon>
        <taxon>Bacillati</taxon>
        <taxon>Actinomycetota</taxon>
        <taxon>Actinomycetes</taxon>
        <taxon>Streptosporangiales</taxon>
        <taxon>Nocardiopsidaceae</taxon>
        <taxon>Thermobifida</taxon>
    </lineage>
</organism>
<dbReference type="PANTHER" id="PTHR30231:SF37">
    <property type="entry name" value="EXODEOXYRIBONUCLEASE 10"/>
    <property type="match status" value="1"/>
</dbReference>
<keyword evidence="3" id="KW-0378">Hydrolase</keyword>
<evidence type="ECO:0000313" key="3">
    <source>
        <dbReference type="EMBL" id="EOR72249.1"/>
    </source>
</evidence>